<sequence>MQSVQAASAFHWTPDVLAKQIAVIDCQLFGMVKLEKSLLCQTDLSQTHLDRMLDFHHYLTNNFAHQLIFWASLSKSSSSAATDTVVPPVHPKDNMISHLVQVAHALLHTYRDLSGFAAIMKALMLPQVRRLRSLWKNCPSRIKEMYGEMVPILSPDHHYQAYHNVLCQKLSYFFFTATSPSSVTTTALGTSTIDRMVVIPWMQPHLISLRSIVTDYAAIGESSSSNIDLVLSAPGLQKLAVVMALLEQCQTCPASSSLATDLVSGKRSRRQSMVPSVNIKSGSNISSSITTISDLHTLFPGDLLVHHWLVSRVYLRKDQLVDESIQVQPLFDGEQLVCDTHSLDDVAIADLVAKNVSIPSNPSGGLLERPSDVPSSPVISATFAGWKTATKSETNAKRTSDEQEKPTLDNSNINKHGKKSKLSPTAPEFVPLLAQPTTHHYENIPSSDDDDDDDEDDEEWTGYPGPPQRRRASLQSVLSDEWKGYEAAKMEATWELETALKVQQQDWQGYALETLNEEEPD</sequence>
<dbReference type="SUPFAM" id="SSF48366">
    <property type="entry name" value="Ras GEF"/>
    <property type="match status" value="1"/>
</dbReference>
<organism evidence="4 5">
    <name type="scientific">Absidia repens</name>
    <dbReference type="NCBI Taxonomy" id="90262"/>
    <lineage>
        <taxon>Eukaryota</taxon>
        <taxon>Fungi</taxon>
        <taxon>Fungi incertae sedis</taxon>
        <taxon>Mucoromycota</taxon>
        <taxon>Mucoromycotina</taxon>
        <taxon>Mucoromycetes</taxon>
        <taxon>Mucorales</taxon>
        <taxon>Cunninghamellaceae</taxon>
        <taxon>Absidia</taxon>
    </lineage>
</organism>
<dbReference type="InterPro" id="IPR036964">
    <property type="entry name" value="RASGEF_cat_dom_sf"/>
</dbReference>
<feature type="non-terminal residue" evidence="4">
    <location>
        <position position="521"/>
    </location>
</feature>
<name>A0A1X2IGZ2_9FUNG</name>
<reference evidence="4 5" key="1">
    <citation type="submission" date="2016-07" db="EMBL/GenBank/DDBJ databases">
        <title>Pervasive Adenine N6-methylation of Active Genes in Fungi.</title>
        <authorList>
            <consortium name="DOE Joint Genome Institute"/>
            <person name="Mondo S.J."/>
            <person name="Dannebaum R.O."/>
            <person name="Kuo R.C."/>
            <person name="Labutti K."/>
            <person name="Haridas S."/>
            <person name="Kuo A."/>
            <person name="Salamov A."/>
            <person name="Ahrendt S.R."/>
            <person name="Lipzen A."/>
            <person name="Sullivan W."/>
            <person name="Andreopoulos W.B."/>
            <person name="Clum A."/>
            <person name="Lindquist E."/>
            <person name="Daum C."/>
            <person name="Ramamoorthy G.K."/>
            <person name="Gryganskyi A."/>
            <person name="Culley D."/>
            <person name="Magnuson J.K."/>
            <person name="James T.Y."/>
            <person name="O'Malley M.A."/>
            <person name="Stajich J.E."/>
            <person name="Spatafora J.W."/>
            <person name="Visel A."/>
            <person name="Grigoriev I.V."/>
        </authorList>
    </citation>
    <scope>NUCLEOTIDE SEQUENCE [LARGE SCALE GENOMIC DNA]</scope>
    <source>
        <strain evidence="4 5">NRRL 1336</strain>
    </source>
</reference>
<feature type="region of interest" description="Disordered" evidence="2">
    <location>
        <begin position="390"/>
        <end position="475"/>
    </location>
</feature>
<dbReference type="GO" id="GO:0005085">
    <property type="term" value="F:guanyl-nucleotide exchange factor activity"/>
    <property type="evidence" value="ECO:0007669"/>
    <property type="project" value="UniProtKB-KW"/>
</dbReference>
<dbReference type="AlphaFoldDB" id="A0A1X2IGZ2"/>
<proteinExistence type="predicted"/>
<comment type="caution">
    <text evidence="4">The sequence shown here is derived from an EMBL/GenBank/DDBJ whole genome shotgun (WGS) entry which is preliminary data.</text>
</comment>
<dbReference type="InterPro" id="IPR023578">
    <property type="entry name" value="Ras_GEF_dom_sf"/>
</dbReference>
<dbReference type="SMART" id="SM00147">
    <property type="entry name" value="RasGEF"/>
    <property type="match status" value="1"/>
</dbReference>
<dbReference type="PROSITE" id="PS50009">
    <property type="entry name" value="RASGEF_CAT"/>
    <property type="match status" value="1"/>
</dbReference>
<evidence type="ECO:0000259" key="3">
    <source>
        <dbReference type="PROSITE" id="PS50009"/>
    </source>
</evidence>
<dbReference type="Gene3D" id="1.10.840.10">
    <property type="entry name" value="Ras guanine-nucleotide exchange factors catalytic domain"/>
    <property type="match status" value="1"/>
</dbReference>
<dbReference type="Proteomes" id="UP000193560">
    <property type="component" value="Unassembled WGS sequence"/>
</dbReference>
<evidence type="ECO:0000313" key="5">
    <source>
        <dbReference type="Proteomes" id="UP000193560"/>
    </source>
</evidence>
<gene>
    <name evidence="4" type="ORF">BCR42DRAFT_313288</name>
</gene>
<protein>
    <submittedName>
        <fullName evidence="4">RasGEF domain-domain-containing protein</fullName>
    </submittedName>
</protein>
<dbReference type="EMBL" id="MCGE01000011">
    <property type="protein sequence ID" value="ORZ16424.1"/>
    <property type="molecule type" value="Genomic_DNA"/>
</dbReference>
<keyword evidence="5" id="KW-1185">Reference proteome</keyword>
<feature type="domain" description="Ras-GEF" evidence="3">
    <location>
        <begin position="13"/>
        <end position="282"/>
    </location>
</feature>
<keyword evidence="1" id="KW-0344">Guanine-nucleotide releasing factor</keyword>
<evidence type="ECO:0000256" key="1">
    <source>
        <dbReference type="PROSITE-ProRule" id="PRU00168"/>
    </source>
</evidence>
<feature type="compositionally biased region" description="Basic and acidic residues" evidence="2">
    <location>
        <begin position="394"/>
        <end position="407"/>
    </location>
</feature>
<dbReference type="OrthoDB" id="10254377at2759"/>
<evidence type="ECO:0000313" key="4">
    <source>
        <dbReference type="EMBL" id="ORZ16424.1"/>
    </source>
</evidence>
<dbReference type="STRING" id="90262.A0A1X2IGZ2"/>
<evidence type="ECO:0000256" key="2">
    <source>
        <dbReference type="SAM" id="MobiDB-lite"/>
    </source>
</evidence>
<dbReference type="InterPro" id="IPR001895">
    <property type="entry name" value="RASGEF_cat_dom"/>
</dbReference>
<dbReference type="Pfam" id="PF00617">
    <property type="entry name" value="RasGEF"/>
    <property type="match status" value="1"/>
</dbReference>
<dbReference type="GO" id="GO:0007264">
    <property type="term" value="P:small GTPase-mediated signal transduction"/>
    <property type="evidence" value="ECO:0007669"/>
    <property type="project" value="InterPro"/>
</dbReference>
<accession>A0A1X2IGZ2</accession>
<feature type="compositionally biased region" description="Acidic residues" evidence="2">
    <location>
        <begin position="447"/>
        <end position="460"/>
    </location>
</feature>